<proteinExistence type="predicted"/>
<evidence type="ECO:0008006" key="5">
    <source>
        <dbReference type="Google" id="ProtNLM"/>
    </source>
</evidence>
<dbReference type="EMBL" id="JASWJB010000065">
    <property type="protein sequence ID" value="KAK2602010.1"/>
    <property type="molecule type" value="Genomic_DNA"/>
</dbReference>
<evidence type="ECO:0000313" key="3">
    <source>
        <dbReference type="EMBL" id="KAK2602010.1"/>
    </source>
</evidence>
<feature type="compositionally biased region" description="Basic residues" evidence="1">
    <location>
        <begin position="138"/>
        <end position="152"/>
    </location>
</feature>
<keyword evidence="2" id="KW-0732">Signal</keyword>
<evidence type="ECO:0000313" key="4">
    <source>
        <dbReference type="Proteomes" id="UP001251528"/>
    </source>
</evidence>
<protein>
    <recommendedName>
        <fullName evidence="5">Secreted protein</fullName>
    </recommendedName>
</protein>
<comment type="caution">
    <text evidence="3">The sequence shown here is derived from an EMBL/GenBank/DDBJ whole genome shotgun (WGS) entry which is preliminary data.</text>
</comment>
<sequence length="163" mass="17497">MHLAQFSTLALFVLSAAAGPVDSPVDAEGRHAKPAVLGSRYPGAKCGTNGRAVQLVSGACNAVPRGSSVKITAKGTTCYTYKQQQCKGQGQRVSAPVKCHTLQSWGNPVSVKCVGKEKRHKEPKHPKDPNHPEDPNHPKHPKNPKNPKHPKHPTPDPDADDEE</sequence>
<evidence type="ECO:0000256" key="2">
    <source>
        <dbReference type="SAM" id="SignalP"/>
    </source>
</evidence>
<evidence type="ECO:0000256" key="1">
    <source>
        <dbReference type="SAM" id="MobiDB-lite"/>
    </source>
</evidence>
<name>A0AAJ0FZV2_9HYPO</name>
<organism evidence="3 4">
    <name type="scientific">Conoideocrella luteorostrata</name>
    <dbReference type="NCBI Taxonomy" id="1105319"/>
    <lineage>
        <taxon>Eukaryota</taxon>
        <taxon>Fungi</taxon>
        <taxon>Dikarya</taxon>
        <taxon>Ascomycota</taxon>
        <taxon>Pezizomycotina</taxon>
        <taxon>Sordariomycetes</taxon>
        <taxon>Hypocreomycetidae</taxon>
        <taxon>Hypocreales</taxon>
        <taxon>Clavicipitaceae</taxon>
        <taxon>Conoideocrella</taxon>
    </lineage>
</organism>
<feature type="chain" id="PRO_5042554630" description="Secreted protein" evidence="2">
    <location>
        <begin position="19"/>
        <end position="163"/>
    </location>
</feature>
<feature type="signal peptide" evidence="2">
    <location>
        <begin position="1"/>
        <end position="18"/>
    </location>
</feature>
<accession>A0AAJ0FZV2</accession>
<feature type="compositionally biased region" description="Basic and acidic residues" evidence="1">
    <location>
        <begin position="125"/>
        <end position="137"/>
    </location>
</feature>
<dbReference type="Proteomes" id="UP001251528">
    <property type="component" value="Unassembled WGS sequence"/>
</dbReference>
<keyword evidence="4" id="KW-1185">Reference proteome</keyword>
<reference evidence="3" key="1">
    <citation type="submission" date="2023-06" db="EMBL/GenBank/DDBJ databases">
        <title>Conoideocrella luteorostrata (Hypocreales: Clavicipitaceae), a potential biocontrol fungus for elongate hemlock scale in United States Christmas tree production areas.</title>
        <authorList>
            <person name="Barrett H."/>
            <person name="Lovett B."/>
            <person name="Macias A.M."/>
            <person name="Stajich J.E."/>
            <person name="Kasson M.T."/>
        </authorList>
    </citation>
    <scope>NUCLEOTIDE SEQUENCE</scope>
    <source>
        <strain evidence="3">ARSEF 14590</strain>
    </source>
</reference>
<dbReference type="AlphaFoldDB" id="A0AAJ0FZV2"/>
<feature type="region of interest" description="Disordered" evidence="1">
    <location>
        <begin position="115"/>
        <end position="163"/>
    </location>
</feature>
<gene>
    <name evidence="3" type="ORF">QQS21_004436</name>
</gene>